<dbReference type="NCBIfam" id="NF006050">
    <property type="entry name" value="PRK08197.1"/>
    <property type="match status" value="1"/>
</dbReference>
<proteinExistence type="inferred from homology"/>
<protein>
    <recommendedName>
        <fullName evidence="5">Threonine synthase</fullName>
        <ecNumber evidence="5">4.2.3.1</ecNumber>
    </recommendedName>
</protein>
<dbReference type="InterPro" id="IPR036052">
    <property type="entry name" value="TrpB-like_PALP_sf"/>
</dbReference>
<evidence type="ECO:0000313" key="7">
    <source>
        <dbReference type="EMBL" id="UUI02261.1"/>
    </source>
</evidence>
<dbReference type="RefSeq" id="WP_256707511.1">
    <property type="nucleotide sequence ID" value="NZ_CP101914.1"/>
</dbReference>
<dbReference type="Pfam" id="PF00291">
    <property type="entry name" value="PALP"/>
    <property type="match status" value="1"/>
</dbReference>
<sequence>MTWSYATHYKCDDCKNIFPLNNTKMNLCPNCNGLMEVIYDLNKLKKQREQKDFKTRKRSIWRWHEFLPLKNESNIVSLGEGDTPLIKSNFIAKKLGLKNLYLKNETLMPTGSFKDRGFSLAISFAKELGISKGVTYSSGNAGMSFSTYANRTNMKSLTLIEYLANPLKKSLIKLYGGNGITLNYNSMNEITSLLEEINTKLNLYQFVNFINPIRHDAMKTYAYEISEELDWKNPDYMIHPVGTGGGLWGAWKGFNELYELGWIPSLPKMVAVQPSVTGPYVKAFKRGHNIVIKVGDSTKTIAQSISADAPIKDGKRILSALYNSNGIAEEVSENEIKVAIKDLGKEGIIADPASAATIAGLKRLVESSQISPEASIVCIITGTGLKQPKLLEELNGNSLKTINADINDFIKLLKEDLS</sequence>
<dbReference type="InterPro" id="IPR001926">
    <property type="entry name" value="TrpB-like_PALP"/>
</dbReference>
<evidence type="ECO:0000256" key="1">
    <source>
        <dbReference type="ARBA" id="ARBA00001933"/>
    </source>
</evidence>
<organism evidence="7 8">
    <name type="scientific">Oceanobacillus jeddahense</name>
    <dbReference type="NCBI Taxonomy" id="1462527"/>
    <lineage>
        <taxon>Bacteria</taxon>
        <taxon>Bacillati</taxon>
        <taxon>Bacillota</taxon>
        <taxon>Bacilli</taxon>
        <taxon>Bacillales</taxon>
        <taxon>Bacillaceae</taxon>
        <taxon>Oceanobacillus</taxon>
    </lineage>
</organism>
<dbReference type="EMBL" id="CP101914">
    <property type="protein sequence ID" value="UUI02261.1"/>
    <property type="molecule type" value="Genomic_DNA"/>
</dbReference>
<reference evidence="7" key="1">
    <citation type="submission" date="2022-07" db="EMBL/GenBank/DDBJ databases">
        <title>FELIX.</title>
        <authorList>
            <person name="Wan K.H."/>
            <person name="Park S."/>
            <person name="Lawrence Q."/>
            <person name="Eichenberger J.P."/>
            <person name="Booth B.W."/>
            <person name="Piaggio A.J."/>
            <person name="Chandler J.C."/>
            <person name="Franklin A.B."/>
            <person name="Celniker S.E."/>
        </authorList>
    </citation>
    <scope>NUCLEOTIDE SEQUENCE</scope>
    <source>
        <strain evidence="7">QA-1986 374</strain>
    </source>
</reference>
<evidence type="ECO:0000256" key="4">
    <source>
        <dbReference type="ARBA" id="ARBA00023239"/>
    </source>
</evidence>
<evidence type="ECO:0000313" key="8">
    <source>
        <dbReference type="Proteomes" id="UP001059773"/>
    </source>
</evidence>
<evidence type="ECO:0000256" key="3">
    <source>
        <dbReference type="ARBA" id="ARBA00022898"/>
    </source>
</evidence>
<accession>A0ABY5JT69</accession>
<gene>
    <name evidence="7" type="ORF">NP439_19800</name>
</gene>
<keyword evidence="3" id="KW-0663">Pyridoxal phosphate</keyword>
<dbReference type="InterPro" id="IPR050147">
    <property type="entry name" value="Ser/Thr_Dehydratase"/>
</dbReference>
<keyword evidence="8" id="KW-1185">Reference proteome</keyword>
<comment type="cofactor">
    <cofactor evidence="1">
        <name>pyridoxal 5'-phosphate</name>
        <dbReference type="ChEBI" id="CHEBI:597326"/>
    </cofactor>
</comment>
<dbReference type="GO" id="GO:0004795">
    <property type="term" value="F:threonine synthase activity"/>
    <property type="evidence" value="ECO:0007669"/>
    <property type="project" value="UniProtKB-EC"/>
</dbReference>
<dbReference type="EC" id="4.2.3.1" evidence="5"/>
<dbReference type="InterPro" id="IPR004450">
    <property type="entry name" value="Thr_synthase-like"/>
</dbReference>
<keyword evidence="4 7" id="KW-0456">Lyase</keyword>
<dbReference type="PANTHER" id="PTHR48078:SF6">
    <property type="entry name" value="L-THREONINE DEHYDRATASE CATABOLIC TDCB"/>
    <property type="match status" value="1"/>
</dbReference>
<dbReference type="CDD" id="cd01563">
    <property type="entry name" value="Thr-synth_1"/>
    <property type="match status" value="1"/>
</dbReference>
<dbReference type="Gene3D" id="3.40.50.1100">
    <property type="match status" value="2"/>
</dbReference>
<name>A0ABY5JT69_9BACI</name>
<feature type="domain" description="Tryptophan synthase beta chain-like PALP" evidence="6">
    <location>
        <begin position="76"/>
        <end position="382"/>
    </location>
</feature>
<dbReference type="NCBIfam" id="TIGR00260">
    <property type="entry name" value="thrC"/>
    <property type="match status" value="1"/>
</dbReference>
<dbReference type="SUPFAM" id="SSF53686">
    <property type="entry name" value="Tryptophan synthase beta subunit-like PLP-dependent enzymes"/>
    <property type="match status" value="1"/>
</dbReference>
<evidence type="ECO:0000256" key="2">
    <source>
        <dbReference type="ARBA" id="ARBA00005517"/>
    </source>
</evidence>
<dbReference type="Proteomes" id="UP001059773">
    <property type="component" value="Chromosome"/>
</dbReference>
<evidence type="ECO:0000256" key="5">
    <source>
        <dbReference type="NCBIfam" id="TIGR00260"/>
    </source>
</evidence>
<comment type="similarity">
    <text evidence="2">Belongs to the threonine synthase family.</text>
</comment>
<dbReference type="PANTHER" id="PTHR48078">
    <property type="entry name" value="THREONINE DEHYDRATASE, MITOCHONDRIAL-RELATED"/>
    <property type="match status" value="1"/>
</dbReference>
<evidence type="ECO:0000259" key="6">
    <source>
        <dbReference type="Pfam" id="PF00291"/>
    </source>
</evidence>